<accession>A0A6B0SLK9</accession>
<sequence>MSNDTNIDPTTTRPNRDETTTRRPDSDSTDTAYTDTDCTGAPVVPDLRGDADQRESIAETVWSHRTTEPNDE</sequence>
<dbReference type="AlphaFoldDB" id="A0A6B0SLK9"/>
<evidence type="ECO:0000313" key="3">
    <source>
        <dbReference type="Proteomes" id="UP000471521"/>
    </source>
</evidence>
<reference evidence="2 3" key="1">
    <citation type="submission" date="2019-12" db="EMBL/GenBank/DDBJ databases">
        <title>Isolation and characterization of three novel carbon monoxide-oxidizing members of Halobacteria from salione crusts and soils.</title>
        <authorList>
            <person name="Myers M.R."/>
            <person name="King G.M."/>
        </authorList>
    </citation>
    <scope>NUCLEOTIDE SEQUENCE [LARGE SCALE GENOMIC DNA]</scope>
    <source>
        <strain evidence="2 3">PCN9</strain>
    </source>
</reference>
<dbReference type="RefSeq" id="WP_159526120.1">
    <property type="nucleotide sequence ID" value="NZ_WUUU01000050.1"/>
</dbReference>
<proteinExistence type="predicted"/>
<dbReference type="EMBL" id="WUUU01000050">
    <property type="protein sequence ID" value="MXR20581.1"/>
    <property type="molecule type" value="Genomic_DNA"/>
</dbReference>
<name>A0A6B0SLK9_9EURY</name>
<comment type="caution">
    <text evidence="2">The sequence shown here is derived from an EMBL/GenBank/DDBJ whole genome shotgun (WGS) entry which is preliminary data.</text>
</comment>
<feature type="region of interest" description="Disordered" evidence="1">
    <location>
        <begin position="1"/>
        <end position="72"/>
    </location>
</feature>
<feature type="compositionally biased region" description="Low complexity" evidence="1">
    <location>
        <begin position="29"/>
        <end position="39"/>
    </location>
</feature>
<keyword evidence="3" id="KW-1185">Reference proteome</keyword>
<gene>
    <name evidence="2" type="ORF">GRX66_08160</name>
</gene>
<organism evidence="2 3">
    <name type="scientific">Halobacterium bonnevillei</name>
    <dbReference type="NCBI Taxonomy" id="2692200"/>
    <lineage>
        <taxon>Archaea</taxon>
        <taxon>Methanobacteriati</taxon>
        <taxon>Methanobacteriota</taxon>
        <taxon>Stenosarchaea group</taxon>
        <taxon>Halobacteria</taxon>
        <taxon>Halobacteriales</taxon>
        <taxon>Halobacteriaceae</taxon>
        <taxon>Halobacterium</taxon>
    </lineage>
</organism>
<evidence type="ECO:0000256" key="1">
    <source>
        <dbReference type="SAM" id="MobiDB-lite"/>
    </source>
</evidence>
<feature type="compositionally biased region" description="Basic and acidic residues" evidence="1">
    <location>
        <begin position="47"/>
        <end position="57"/>
    </location>
</feature>
<protein>
    <submittedName>
        <fullName evidence="2">Uncharacterized protein</fullName>
    </submittedName>
</protein>
<dbReference type="Proteomes" id="UP000471521">
    <property type="component" value="Unassembled WGS sequence"/>
</dbReference>
<feature type="compositionally biased region" description="Basic and acidic residues" evidence="1">
    <location>
        <begin position="14"/>
        <end position="26"/>
    </location>
</feature>
<evidence type="ECO:0000313" key="2">
    <source>
        <dbReference type="EMBL" id="MXR20581.1"/>
    </source>
</evidence>